<dbReference type="PRINTS" id="PR00789">
    <property type="entry name" value="OSIALOPTASE"/>
</dbReference>
<evidence type="ECO:0000256" key="3">
    <source>
        <dbReference type="ARBA" id="ARBA00022723"/>
    </source>
</evidence>
<evidence type="ECO:0000256" key="5">
    <source>
        <dbReference type="ARBA" id="ARBA00023315"/>
    </source>
</evidence>
<dbReference type="NCBIfam" id="TIGR03723">
    <property type="entry name" value="T6A_TsaD_YgjD"/>
    <property type="match status" value="1"/>
</dbReference>
<feature type="binding site" evidence="7">
    <location>
        <position position="114"/>
    </location>
    <ligand>
        <name>Fe cation</name>
        <dbReference type="ChEBI" id="CHEBI:24875"/>
    </ligand>
</feature>
<comment type="function">
    <text evidence="7">Required for the formation of a threonylcarbamoyl group on adenosine at position 37 (t(6)A37) in tRNAs that read codons beginning with adenine. Is involved in the transfer of the threonylcarbamoyl moiety of threonylcarbamoyl-AMP (TC-AMP) to the N6 group of A37, together with TsaE and TsaB. TsaD likely plays a direct catalytic role in this reaction.</text>
</comment>
<name>A0A7C9MIE6_9BACT</name>
<dbReference type="AlphaFoldDB" id="A0A7C9MIE6"/>
<feature type="binding site" evidence="7">
    <location>
        <position position="289"/>
    </location>
    <ligand>
        <name>substrate</name>
    </ligand>
</feature>
<evidence type="ECO:0000313" key="9">
    <source>
        <dbReference type="EMBL" id="MYL82629.1"/>
    </source>
</evidence>
<comment type="subcellular location">
    <subcellularLocation>
        <location evidence="7">Cytoplasm</location>
    </subcellularLocation>
</comment>
<evidence type="ECO:0000256" key="4">
    <source>
        <dbReference type="ARBA" id="ARBA00023004"/>
    </source>
</evidence>
<keyword evidence="5 7" id="KW-0012">Acyltransferase</keyword>
<comment type="similarity">
    <text evidence="7">Belongs to the KAE1 / TsaD family.</text>
</comment>
<keyword evidence="2 7" id="KW-0819">tRNA processing</keyword>
<dbReference type="GO" id="GO:0002949">
    <property type="term" value="P:tRNA threonylcarbamoyladenosine modification"/>
    <property type="evidence" value="ECO:0007669"/>
    <property type="project" value="UniProtKB-UniRule"/>
</dbReference>
<dbReference type="PANTHER" id="PTHR11735:SF6">
    <property type="entry name" value="TRNA N6-ADENOSINE THREONYLCARBAMOYLTRANSFERASE, MITOCHONDRIAL"/>
    <property type="match status" value="1"/>
</dbReference>
<feature type="binding site" evidence="7">
    <location>
        <position position="317"/>
    </location>
    <ligand>
        <name>Fe cation</name>
        <dbReference type="ChEBI" id="CHEBI:24875"/>
    </ligand>
</feature>
<dbReference type="SUPFAM" id="SSF53067">
    <property type="entry name" value="Actin-like ATPase domain"/>
    <property type="match status" value="2"/>
</dbReference>
<comment type="catalytic activity">
    <reaction evidence="6 7">
        <text>L-threonylcarbamoyladenylate + adenosine(37) in tRNA = N(6)-L-threonylcarbamoyladenosine(37) in tRNA + AMP + H(+)</text>
        <dbReference type="Rhea" id="RHEA:37059"/>
        <dbReference type="Rhea" id="RHEA-COMP:10162"/>
        <dbReference type="Rhea" id="RHEA-COMP:10163"/>
        <dbReference type="ChEBI" id="CHEBI:15378"/>
        <dbReference type="ChEBI" id="CHEBI:73682"/>
        <dbReference type="ChEBI" id="CHEBI:74411"/>
        <dbReference type="ChEBI" id="CHEBI:74418"/>
        <dbReference type="ChEBI" id="CHEBI:456215"/>
        <dbReference type="EC" id="2.3.1.234"/>
    </reaction>
</comment>
<sequence>MLCLGIETSCDETAVALCDDGRPVLEKLASQARLHAVFGGVVPELASREHLRCLGPLLDALFAESGLTLAAVDAVAVARGPGLLGSLLVGLAAAKGLCLGAGKPLIGVDHLHAHLMAATLGRAVAYPALGLLVSGGHTQIVRLDGPLAMTVLGRTIDDAAGEAFDKAAKSLNLPYPGGVYIDVLGRGIAPDRTLFPRPYLDNDHLNFSFSGLKTAVAAYVAAHPELRTPAMPDAVGPIDPEAWPMALRRVCASLNFAIAETLRVKLVRAMDGQPAPVASLLAAGGVAANGPIRAMLAEVAARRRVPLYLPEPVLCADNATMIAATGCLLGRAGLTHDLSLAPIPRGRKVPWDYQTAPPAAAGSVDSRSVPQ</sequence>
<dbReference type="EC" id="2.3.1.234" evidence="7"/>
<comment type="cofactor">
    <cofactor evidence="7">
        <name>Fe(2+)</name>
        <dbReference type="ChEBI" id="CHEBI:29033"/>
    </cofactor>
    <text evidence="7">Binds 1 Fe(2+) ion per subunit.</text>
</comment>
<feature type="binding site" evidence="7">
    <location>
        <position position="178"/>
    </location>
    <ligand>
        <name>substrate</name>
    </ligand>
</feature>
<evidence type="ECO:0000256" key="2">
    <source>
        <dbReference type="ARBA" id="ARBA00022694"/>
    </source>
</evidence>
<feature type="binding site" evidence="7">
    <location>
        <position position="110"/>
    </location>
    <ligand>
        <name>Fe cation</name>
        <dbReference type="ChEBI" id="CHEBI:24875"/>
    </ligand>
</feature>
<evidence type="ECO:0000256" key="1">
    <source>
        <dbReference type="ARBA" id="ARBA00022679"/>
    </source>
</evidence>
<dbReference type="HAMAP" id="MF_01445">
    <property type="entry name" value="TsaD"/>
    <property type="match status" value="1"/>
</dbReference>
<dbReference type="GO" id="GO:0005506">
    <property type="term" value="F:iron ion binding"/>
    <property type="evidence" value="ECO:0007669"/>
    <property type="project" value="UniProtKB-UniRule"/>
</dbReference>
<feature type="binding site" evidence="7">
    <location>
        <begin position="132"/>
        <end position="136"/>
    </location>
    <ligand>
        <name>substrate</name>
    </ligand>
</feature>
<dbReference type="RefSeq" id="WP_160959413.1">
    <property type="nucleotide sequence ID" value="NZ_WVUD01000006.1"/>
</dbReference>
<dbReference type="InterPro" id="IPR017861">
    <property type="entry name" value="KAE1/TsaD"/>
</dbReference>
<keyword evidence="10" id="KW-1185">Reference proteome</keyword>
<dbReference type="OrthoDB" id="9806197at2"/>
<protein>
    <recommendedName>
        <fullName evidence="7">tRNA N6-adenosine threonylcarbamoyltransferase</fullName>
        <ecNumber evidence="7">2.3.1.234</ecNumber>
    </recommendedName>
    <alternativeName>
        <fullName evidence="7">N6-L-threonylcarbamoyladenine synthase</fullName>
        <shortName evidence="7">t(6)A synthase</shortName>
    </alternativeName>
    <alternativeName>
        <fullName evidence="7">t(6)A37 threonylcarbamoyladenosine biosynthesis protein TsaD</fullName>
    </alternativeName>
    <alternativeName>
        <fullName evidence="7">tRNA threonylcarbamoyladenosine biosynthesis protein TsaD</fullName>
    </alternativeName>
</protein>
<comment type="caution">
    <text evidence="9">The sequence shown here is derived from an EMBL/GenBank/DDBJ whole genome shotgun (WGS) entry which is preliminary data.</text>
</comment>
<dbReference type="NCBIfam" id="TIGR00329">
    <property type="entry name" value="gcp_kae1"/>
    <property type="match status" value="1"/>
</dbReference>
<reference evidence="9 10" key="1">
    <citation type="submission" date="2020-01" db="EMBL/GenBank/DDBJ databases">
        <title>Genome sequence of Desulfovibrio aerotolerans DSM 16695(T).</title>
        <authorList>
            <person name="Karnachuk O."/>
            <person name="Avakyan M."/>
            <person name="Mardanov A."/>
            <person name="Kadnikov V."/>
            <person name="Ravin N."/>
        </authorList>
    </citation>
    <scope>NUCLEOTIDE SEQUENCE [LARGE SCALE GENOMIC DNA]</scope>
    <source>
        <strain evidence="9 10">DSM 16695</strain>
    </source>
</reference>
<dbReference type="Gene3D" id="3.30.420.40">
    <property type="match status" value="2"/>
</dbReference>
<dbReference type="InterPro" id="IPR000905">
    <property type="entry name" value="Gcp-like_dom"/>
</dbReference>
<dbReference type="InterPro" id="IPR022450">
    <property type="entry name" value="TsaD"/>
</dbReference>
<feature type="binding site" evidence="7">
    <location>
        <position position="182"/>
    </location>
    <ligand>
        <name>substrate</name>
    </ligand>
</feature>
<dbReference type="InterPro" id="IPR043129">
    <property type="entry name" value="ATPase_NBD"/>
</dbReference>
<feature type="domain" description="Gcp-like" evidence="8">
    <location>
        <begin position="26"/>
        <end position="323"/>
    </location>
</feature>
<dbReference type="GO" id="GO:0005737">
    <property type="term" value="C:cytoplasm"/>
    <property type="evidence" value="ECO:0007669"/>
    <property type="project" value="UniProtKB-SubCell"/>
</dbReference>
<dbReference type="Proteomes" id="UP000482487">
    <property type="component" value="Unassembled WGS sequence"/>
</dbReference>
<gene>
    <name evidence="7 9" type="primary">tsaD</name>
    <name evidence="9" type="ORF">GTA51_05700</name>
</gene>
<keyword evidence="7" id="KW-0963">Cytoplasm</keyword>
<dbReference type="Pfam" id="PF00814">
    <property type="entry name" value="TsaD"/>
    <property type="match status" value="1"/>
</dbReference>
<evidence type="ECO:0000256" key="7">
    <source>
        <dbReference type="HAMAP-Rule" id="MF_01445"/>
    </source>
</evidence>
<evidence type="ECO:0000256" key="6">
    <source>
        <dbReference type="ARBA" id="ARBA00048117"/>
    </source>
</evidence>
<dbReference type="PANTHER" id="PTHR11735">
    <property type="entry name" value="TRNA N6-ADENOSINE THREONYLCARBAMOYLTRANSFERASE"/>
    <property type="match status" value="1"/>
</dbReference>
<keyword evidence="4 7" id="KW-0408">Iron</keyword>
<evidence type="ECO:0000313" key="10">
    <source>
        <dbReference type="Proteomes" id="UP000482487"/>
    </source>
</evidence>
<feature type="binding site" evidence="7">
    <location>
        <position position="165"/>
    </location>
    <ligand>
        <name>substrate</name>
    </ligand>
</feature>
<accession>A0A7C9MIE6</accession>
<proteinExistence type="inferred from homology"/>
<dbReference type="EMBL" id="WVUD01000006">
    <property type="protein sequence ID" value="MYL82629.1"/>
    <property type="molecule type" value="Genomic_DNA"/>
</dbReference>
<dbReference type="FunFam" id="3.30.420.40:FF:000012">
    <property type="entry name" value="tRNA N6-adenosine threonylcarbamoyltransferase"/>
    <property type="match status" value="1"/>
</dbReference>
<dbReference type="GO" id="GO:0061711">
    <property type="term" value="F:tRNA N(6)-L-threonylcarbamoyladenine synthase activity"/>
    <property type="evidence" value="ECO:0007669"/>
    <property type="project" value="UniProtKB-EC"/>
</dbReference>
<keyword evidence="3 7" id="KW-0479">Metal-binding</keyword>
<evidence type="ECO:0000259" key="8">
    <source>
        <dbReference type="Pfam" id="PF00814"/>
    </source>
</evidence>
<keyword evidence="1 7" id="KW-0808">Transferase</keyword>
<organism evidence="9 10">
    <name type="scientific">Solidesulfovibrio aerotolerans</name>
    <dbReference type="NCBI Taxonomy" id="295255"/>
    <lineage>
        <taxon>Bacteria</taxon>
        <taxon>Pseudomonadati</taxon>
        <taxon>Thermodesulfobacteriota</taxon>
        <taxon>Desulfovibrionia</taxon>
        <taxon>Desulfovibrionales</taxon>
        <taxon>Desulfovibrionaceae</taxon>
        <taxon>Solidesulfovibrio</taxon>
    </lineage>
</organism>